<dbReference type="SUPFAM" id="SSF50037">
    <property type="entry name" value="C-terminal domain of transcriptional repressors"/>
    <property type="match status" value="1"/>
</dbReference>
<dbReference type="InterPro" id="IPR003115">
    <property type="entry name" value="ParB_N"/>
</dbReference>
<dbReference type="RefSeq" id="WP_145651353.1">
    <property type="nucleotide sequence ID" value="NZ_VLLB01000008.1"/>
</dbReference>
<dbReference type="SUPFAM" id="SSF110849">
    <property type="entry name" value="ParB/Sulfiredoxin"/>
    <property type="match status" value="1"/>
</dbReference>
<dbReference type="InterPro" id="IPR050336">
    <property type="entry name" value="Chromosome_partition/occlusion"/>
</dbReference>
<dbReference type="InterPro" id="IPR008988">
    <property type="entry name" value="Transcriptional_repressor_C"/>
</dbReference>
<proteinExistence type="inferred from homology"/>
<dbReference type="GO" id="GO:0003677">
    <property type="term" value="F:DNA binding"/>
    <property type="evidence" value="ECO:0007669"/>
    <property type="project" value="InterPro"/>
</dbReference>
<dbReference type="Pfam" id="PF08535">
    <property type="entry name" value="KorB"/>
    <property type="match status" value="1"/>
</dbReference>
<dbReference type="InterPro" id="IPR013741">
    <property type="entry name" value="KorB_domain"/>
</dbReference>
<feature type="domain" description="ParB-like N-terminal" evidence="3">
    <location>
        <begin position="23"/>
        <end position="116"/>
    </location>
</feature>
<evidence type="ECO:0000259" key="3">
    <source>
        <dbReference type="SMART" id="SM00470"/>
    </source>
</evidence>
<dbReference type="InterPro" id="IPR004437">
    <property type="entry name" value="ParB/RepB/Spo0J"/>
</dbReference>
<dbReference type="EMBL" id="VLLB01000008">
    <property type="protein sequence ID" value="TWI62534.1"/>
    <property type="molecule type" value="Genomic_DNA"/>
</dbReference>
<dbReference type="CDD" id="cd16398">
    <property type="entry name" value="KorB_N_like"/>
    <property type="match status" value="1"/>
</dbReference>
<dbReference type="Pfam" id="PF06613">
    <property type="entry name" value="KorB_C"/>
    <property type="match status" value="1"/>
</dbReference>
<dbReference type="InterPro" id="IPR010575">
    <property type="entry name" value="KorB_C"/>
</dbReference>
<dbReference type="Gene3D" id="6.10.250.140">
    <property type="match status" value="1"/>
</dbReference>
<dbReference type="OrthoDB" id="9796891at2"/>
<dbReference type="GO" id="GO:0045892">
    <property type="term" value="P:negative regulation of DNA-templated transcription"/>
    <property type="evidence" value="ECO:0007669"/>
    <property type="project" value="InterPro"/>
</dbReference>
<dbReference type="InterPro" id="IPR042075">
    <property type="entry name" value="KorB_DNA-db"/>
</dbReference>
<protein>
    <submittedName>
        <fullName evidence="4">ParB family chromosome partitioning protein</fullName>
    </submittedName>
</protein>
<dbReference type="SUPFAM" id="SSF109709">
    <property type="entry name" value="KorB DNA-binding domain-like"/>
    <property type="match status" value="1"/>
</dbReference>
<dbReference type="Gene3D" id="2.30.30.150">
    <property type="entry name" value="KorB, C-terminal domain"/>
    <property type="match status" value="1"/>
</dbReference>
<dbReference type="Proteomes" id="UP000318431">
    <property type="component" value="Unassembled WGS sequence"/>
</dbReference>
<gene>
    <name evidence="4" type="ORF">IP91_04054</name>
</gene>
<dbReference type="GO" id="GO:0007059">
    <property type="term" value="P:chromosome segregation"/>
    <property type="evidence" value="ECO:0007669"/>
    <property type="project" value="TreeGrafter"/>
</dbReference>
<dbReference type="PANTHER" id="PTHR33375:SF1">
    <property type="entry name" value="CHROMOSOME-PARTITIONING PROTEIN PARB-RELATED"/>
    <property type="match status" value="1"/>
</dbReference>
<dbReference type="Pfam" id="PF02195">
    <property type="entry name" value="ParB_N"/>
    <property type="match status" value="1"/>
</dbReference>
<comment type="similarity">
    <text evidence="1">Belongs to the ParB family.</text>
</comment>
<feature type="region of interest" description="Disordered" evidence="2">
    <location>
        <begin position="1"/>
        <end position="46"/>
    </location>
</feature>
<dbReference type="Gene3D" id="1.10.10.730">
    <property type="entry name" value="KorB DNA-binding domain"/>
    <property type="match status" value="1"/>
</dbReference>
<dbReference type="PANTHER" id="PTHR33375">
    <property type="entry name" value="CHROMOSOME-PARTITIONING PROTEIN PARB-RELATED"/>
    <property type="match status" value="1"/>
</dbReference>
<feature type="region of interest" description="Disordered" evidence="2">
    <location>
        <begin position="309"/>
        <end position="332"/>
    </location>
</feature>
<reference evidence="4 5" key="1">
    <citation type="journal article" date="2015" name="Stand. Genomic Sci.">
        <title>Genomic Encyclopedia of Bacterial and Archaeal Type Strains, Phase III: the genomes of soil and plant-associated and newly described type strains.</title>
        <authorList>
            <person name="Whitman W.B."/>
            <person name="Woyke T."/>
            <person name="Klenk H.P."/>
            <person name="Zhou Y."/>
            <person name="Lilburn T.G."/>
            <person name="Beck B.J."/>
            <person name="De Vos P."/>
            <person name="Vandamme P."/>
            <person name="Eisen J.A."/>
            <person name="Garrity G."/>
            <person name="Hugenholtz P."/>
            <person name="Kyrpides N.C."/>
        </authorList>
    </citation>
    <scope>NUCLEOTIDE SEQUENCE [LARGE SCALE GENOMIC DNA]</scope>
    <source>
        <strain evidence="4 5">CGMCC 1.10822</strain>
    </source>
</reference>
<dbReference type="AlphaFoldDB" id="A0A562R1R6"/>
<dbReference type="NCBIfam" id="TIGR00180">
    <property type="entry name" value="parB_part"/>
    <property type="match status" value="1"/>
</dbReference>
<comment type="caution">
    <text evidence="4">The sequence shown here is derived from an EMBL/GenBank/DDBJ whole genome shotgun (WGS) entry which is preliminary data.</text>
</comment>
<dbReference type="SMART" id="SM00470">
    <property type="entry name" value="ParB"/>
    <property type="match status" value="1"/>
</dbReference>
<evidence type="ECO:0000256" key="1">
    <source>
        <dbReference type="ARBA" id="ARBA00006295"/>
    </source>
</evidence>
<feature type="compositionally biased region" description="Basic and acidic residues" evidence="2">
    <location>
        <begin position="1"/>
        <end position="16"/>
    </location>
</feature>
<dbReference type="GO" id="GO:0005694">
    <property type="term" value="C:chromosome"/>
    <property type="evidence" value="ECO:0007669"/>
    <property type="project" value="TreeGrafter"/>
</dbReference>
<evidence type="ECO:0000256" key="2">
    <source>
        <dbReference type="SAM" id="MobiDB-lite"/>
    </source>
</evidence>
<dbReference type="InterPro" id="IPR036086">
    <property type="entry name" value="ParB/Sulfiredoxin_sf"/>
</dbReference>
<dbReference type="InterPro" id="IPR037048">
    <property type="entry name" value="KorB_C_sf"/>
</dbReference>
<accession>A0A562R1R6</accession>
<evidence type="ECO:0000313" key="4">
    <source>
        <dbReference type="EMBL" id="TWI62534.1"/>
    </source>
</evidence>
<name>A0A562R1R6_9BURK</name>
<sequence>MTKKDEGVVKSTDHGSVEAGRPIELPLDLIDEDPQQPRRADNPGFSARSLSELADSIAQRGVKTPISVRTNTERPGRYLVNHGARRLRASRLAGKDTLPVFIDPDYSQADQVVENLHRDGLTAREIADYIGRELSKGLKRKQIAQKISKSAAFVTQHARLLDLPQPVAQAFNAGRVRDVTVVNELATAHQKNPAEVERWLEDERQEITRGSVLHLRQFLTQRSGFSHPAIDDSTDDGIDALTLEEDAGPETPRRQRQARVKVLHRGRSGNLVLTRRPDSAGSAWVQFDESGSLEEVPLTAVRLTALAFGDSADAAEVPSPQKDTRKTRKGTG</sequence>
<organism evidence="4 5">
    <name type="scientific">Pseudoduganella lurida</name>
    <dbReference type="NCBI Taxonomy" id="1036180"/>
    <lineage>
        <taxon>Bacteria</taxon>
        <taxon>Pseudomonadati</taxon>
        <taxon>Pseudomonadota</taxon>
        <taxon>Betaproteobacteria</taxon>
        <taxon>Burkholderiales</taxon>
        <taxon>Oxalobacteraceae</taxon>
        <taxon>Telluria group</taxon>
        <taxon>Pseudoduganella</taxon>
    </lineage>
</organism>
<keyword evidence="5" id="KW-1185">Reference proteome</keyword>
<dbReference type="Gene3D" id="3.90.1530.30">
    <property type="match status" value="1"/>
</dbReference>
<evidence type="ECO:0000313" key="5">
    <source>
        <dbReference type="Proteomes" id="UP000318431"/>
    </source>
</evidence>